<dbReference type="Gene3D" id="1.20.1070.10">
    <property type="entry name" value="Rhodopsin 7-helix transmembrane proteins"/>
    <property type="match status" value="1"/>
</dbReference>
<keyword evidence="5" id="KW-0297">G-protein coupled receptor</keyword>
<comment type="caution">
    <text evidence="12">The sequence shown here is derived from an EMBL/GenBank/DDBJ whole genome shotgun (WGS) entry which is preliminary data.</text>
</comment>
<dbReference type="PANTHER" id="PTHR24228:SF59">
    <property type="entry name" value="NEUROPEPTIDE RECEPTOR 15"/>
    <property type="match status" value="1"/>
</dbReference>
<dbReference type="PANTHER" id="PTHR24228">
    <property type="entry name" value="B2 BRADYKININ RECEPTOR/ANGIOTENSIN II RECEPTOR"/>
    <property type="match status" value="1"/>
</dbReference>
<dbReference type="GO" id="GO:0004930">
    <property type="term" value="F:G protein-coupled receptor activity"/>
    <property type="evidence" value="ECO:0007669"/>
    <property type="project" value="UniProtKB-KW"/>
</dbReference>
<feature type="compositionally biased region" description="Low complexity" evidence="9">
    <location>
        <begin position="413"/>
        <end position="422"/>
    </location>
</feature>
<proteinExistence type="predicted"/>
<dbReference type="Proteomes" id="UP000215902">
    <property type="component" value="Unassembled WGS sequence"/>
</dbReference>
<feature type="transmembrane region" description="Helical" evidence="10">
    <location>
        <begin position="237"/>
        <end position="257"/>
    </location>
</feature>
<feature type="transmembrane region" description="Helical" evidence="10">
    <location>
        <begin position="133"/>
        <end position="150"/>
    </location>
</feature>
<dbReference type="AlphaFoldDB" id="A0A267F882"/>
<evidence type="ECO:0000256" key="8">
    <source>
        <dbReference type="ARBA" id="ARBA00023224"/>
    </source>
</evidence>
<dbReference type="SUPFAM" id="SSF81321">
    <property type="entry name" value="Family A G protein-coupled receptor-like"/>
    <property type="match status" value="1"/>
</dbReference>
<dbReference type="STRING" id="282301.A0A267F882"/>
<dbReference type="EMBL" id="NIVC01001279">
    <property type="protein sequence ID" value="PAA69948.1"/>
    <property type="molecule type" value="Genomic_DNA"/>
</dbReference>
<evidence type="ECO:0000256" key="5">
    <source>
        <dbReference type="ARBA" id="ARBA00023040"/>
    </source>
</evidence>
<protein>
    <recommendedName>
        <fullName evidence="11">G-protein coupled receptors family 1 profile domain-containing protein</fullName>
    </recommendedName>
</protein>
<feature type="transmembrane region" description="Helical" evidence="10">
    <location>
        <begin position="269"/>
        <end position="291"/>
    </location>
</feature>
<dbReference type="CDD" id="cd00637">
    <property type="entry name" value="7tm_classA_rhodopsin-like"/>
    <property type="match status" value="1"/>
</dbReference>
<keyword evidence="2" id="KW-1003">Cell membrane</keyword>
<dbReference type="PROSITE" id="PS50262">
    <property type="entry name" value="G_PROTEIN_RECEP_F1_2"/>
    <property type="match status" value="1"/>
</dbReference>
<keyword evidence="13" id="KW-1185">Reference proteome</keyword>
<evidence type="ECO:0000256" key="10">
    <source>
        <dbReference type="SAM" id="Phobius"/>
    </source>
</evidence>
<keyword evidence="4 10" id="KW-1133">Transmembrane helix</keyword>
<keyword evidence="7" id="KW-0675">Receptor</keyword>
<dbReference type="GO" id="GO:0005886">
    <property type="term" value="C:plasma membrane"/>
    <property type="evidence" value="ECO:0007669"/>
    <property type="project" value="UniProtKB-SubCell"/>
</dbReference>
<feature type="transmembrane region" description="Helical" evidence="10">
    <location>
        <begin position="91"/>
        <end position="112"/>
    </location>
</feature>
<gene>
    <name evidence="12" type="ORF">BOX15_Mlig009868g1</name>
</gene>
<sequence length="455" mass="51093">MPDNQTTKINYSKSDMALDMALLIALSVIGVFGNSLIIICVIVHKKMKNVTSLFVANLAAADLFLAGLVAPGSIRMLWHQPGMPNSPWCKLFGIALFFSCAATVNFSALIALTRYIVICKSHLVVQLFRHKRSALWCIGLWTYSVIQVALPSGTQLFQYNYNQVIDVCHLNYTKHPIAIAVYINVLCFLPCVVVCIACYALIFSVLRRTRRNLQQHMGAANAAFLARKLSRERRATLPLFISLVSFFLHWLPVMILFGVDPSFQYNPQIHRYLGIFSISSACDNWIIYGILNRNFADGYRLVLCYWRRIWGAQPAGSVDQKLARRASKANHSHPPSELRQANHPMAIPLVSEEDFNDLSANNCRSREAEQIAEDHDYNDGSSSNSESDSDAGAEDEFQRINSRCCSYPKNTGQQQQLHLQVQRDGSSNTQSFELTPVHQLLAAPASIDDENEDKE</sequence>
<keyword evidence="3 10" id="KW-0812">Transmembrane</keyword>
<dbReference type="InterPro" id="IPR017452">
    <property type="entry name" value="GPCR_Rhodpsn_7TM"/>
</dbReference>
<evidence type="ECO:0000256" key="2">
    <source>
        <dbReference type="ARBA" id="ARBA00022475"/>
    </source>
</evidence>
<accession>A0A267F882</accession>
<feature type="transmembrane region" description="Helical" evidence="10">
    <location>
        <begin position="20"/>
        <end position="43"/>
    </location>
</feature>
<feature type="transmembrane region" description="Helical" evidence="10">
    <location>
        <begin position="179"/>
        <end position="206"/>
    </location>
</feature>
<keyword evidence="6 10" id="KW-0472">Membrane</keyword>
<feature type="transmembrane region" description="Helical" evidence="10">
    <location>
        <begin position="50"/>
        <end position="71"/>
    </location>
</feature>
<dbReference type="InterPro" id="IPR000276">
    <property type="entry name" value="GPCR_Rhodpsn"/>
</dbReference>
<reference evidence="12 13" key="1">
    <citation type="submission" date="2017-06" db="EMBL/GenBank/DDBJ databases">
        <title>A platform for efficient transgenesis in Macrostomum lignano, a flatworm model organism for stem cell research.</title>
        <authorList>
            <person name="Berezikov E."/>
        </authorList>
    </citation>
    <scope>NUCLEOTIDE SEQUENCE [LARGE SCALE GENOMIC DNA]</scope>
    <source>
        <strain evidence="12">DV1</strain>
        <tissue evidence="12">Whole organism</tissue>
    </source>
</reference>
<evidence type="ECO:0000313" key="13">
    <source>
        <dbReference type="Proteomes" id="UP000215902"/>
    </source>
</evidence>
<feature type="compositionally biased region" description="Polar residues" evidence="9">
    <location>
        <begin position="423"/>
        <end position="433"/>
    </location>
</feature>
<feature type="region of interest" description="Disordered" evidence="9">
    <location>
        <begin position="371"/>
        <end position="455"/>
    </location>
</feature>
<evidence type="ECO:0000259" key="11">
    <source>
        <dbReference type="PROSITE" id="PS50262"/>
    </source>
</evidence>
<evidence type="ECO:0000256" key="3">
    <source>
        <dbReference type="ARBA" id="ARBA00022692"/>
    </source>
</evidence>
<dbReference type="Pfam" id="PF00001">
    <property type="entry name" value="7tm_1"/>
    <property type="match status" value="1"/>
</dbReference>
<comment type="subcellular location">
    <subcellularLocation>
        <location evidence="1">Cell membrane</location>
        <topology evidence="1">Multi-pass membrane protein</topology>
    </subcellularLocation>
</comment>
<evidence type="ECO:0000313" key="12">
    <source>
        <dbReference type="EMBL" id="PAA69948.1"/>
    </source>
</evidence>
<dbReference type="PRINTS" id="PR00237">
    <property type="entry name" value="GPCRRHODOPSN"/>
</dbReference>
<feature type="compositionally biased region" description="Polar residues" evidence="9">
    <location>
        <begin position="399"/>
        <end position="412"/>
    </location>
</feature>
<evidence type="ECO:0000256" key="7">
    <source>
        <dbReference type="ARBA" id="ARBA00023170"/>
    </source>
</evidence>
<feature type="domain" description="G-protein coupled receptors family 1 profile" evidence="11">
    <location>
        <begin position="33"/>
        <end position="288"/>
    </location>
</feature>
<organism evidence="12 13">
    <name type="scientific">Macrostomum lignano</name>
    <dbReference type="NCBI Taxonomy" id="282301"/>
    <lineage>
        <taxon>Eukaryota</taxon>
        <taxon>Metazoa</taxon>
        <taxon>Spiralia</taxon>
        <taxon>Lophotrochozoa</taxon>
        <taxon>Platyhelminthes</taxon>
        <taxon>Rhabditophora</taxon>
        <taxon>Macrostomorpha</taxon>
        <taxon>Macrostomida</taxon>
        <taxon>Macrostomidae</taxon>
        <taxon>Macrostomum</taxon>
    </lineage>
</organism>
<evidence type="ECO:0000256" key="6">
    <source>
        <dbReference type="ARBA" id="ARBA00023136"/>
    </source>
</evidence>
<dbReference type="OrthoDB" id="10044919at2759"/>
<keyword evidence="8" id="KW-0807">Transducer</keyword>
<evidence type="ECO:0000256" key="4">
    <source>
        <dbReference type="ARBA" id="ARBA00022989"/>
    </source>
</evidence>
<evidence type="ECO:0000256" key="1">
    <source>
        <dbReference type="ARBA" id="ARBA00004651"/>
    </source>
</evidence>
<feature type="region of interest" description="Disordered" evidence="9">
    <location>
        <begin position="321"/>
        <end position="342"/>
    </location>
</feature>
<evidence type="ECO:0000256" key="9">
    <source>
        <dbReference type="SAM" id="MobiDB-lite"/>
    </source>
</evidence>
<name>A0A267F882_9PLAT</name>